<dbReference type="PANTHER" id="PTHR43861">
    <property type="entry name" value="TRANS-ACONITATE 2-METHYLTRANSFERASE-RELATED"/>
    <property type="match status" value="1"/>
</dbReference>
<dbReference type="Pfam" id="PF08241">
    <property type="entry name" value="Methyltransf_11"/>
    <property type="match status" value="1"/>
</dbReference>
<reference evidence="2 3" key="1">
    <citation type="submission" date="2014-06" db="EMBL/GenBank/DDBJ databases">
        <authorList>
            <person name="Swart Estienne"/>
        </authorList>
    </citation>
    <scope>NUCLEOTIDE SEQUENCE [LARGE SCALE GENOMIC DNA]</scope>
    <source>
        <strain evidence="2 3">130c</strain>
    </source>
</reference>
<dbReference type="OrthoDB" id="8300214at2759"/>
<dbReference type="InParanoid" id="A0A078ALM5"/>
<evidence type="ECO:0000313" key="3">
    <source>
        <dbReference type="Proteomes" id="UP000039865"/>
    </source>
</evidence>
<dbReference type="AlphaFoldDB" id="A0A078ALM5"/>
<dbReference type="CDD" id="cd02440">
    <property type="entry name" value="AdoMet_MTases"/>
    <property type="match status" value="1"/>
</dbReference>
<dbReference type="GO" id="GO:0008757">
    <property type="term" value="F:S-adenosylmethionine-dependent methyltransferase activity"/>
    <property type="evidence" value="ECO:0007669"/>
    <property type="project" value="InterPro"/>
</dbReference>
<protein>
    <recommendedName>
        <fullName evidence="1">Methyltransferase type 11 domain-containing protein</fullName>
    </recommendedName>
</protein>
<dbReference type="SUPFAM" id="SSF53335">
    <property type="entry name" value="S-adenosyl-L-methionine-dependent methyltransferases"/>
    <property type="match status" value="1"/>
</dbReference>
<dbReference type="PANTHER" id="PTHR43861:SF1">
    <property type="entry name" value="TRANS-ACONITATE 2-METHYLTRANSFERASE"/>
    <property type="match status" value="1"/>
</dbReference>
<keyword evidence="3" id="KW-1185">Reference proteome</keyword>
<feature type="domain" description="Methyltransferase type 11" evidence="1">
    <location>
        <begin position="50"/>
        <end position="144"/>
    </location>
</feature>
<evidence type="ECO:0000313" key="2">
    <source>
        <dbReference type="EMBL" id="CDW83124.1"/>
    </source>
</evidence>
<proteinExistence type="predicted"/>
<name>A0A078ALM5_STYLE</name>
<dbReference type="InterPro" id="IPR013216">
    <property type="entry name" value="Methyltransf_11"/>
</dbReference>
<accession>A0A078ALM5</accession>
<dbReference type="Gene3D" id="3.40.50.150">
    <property type="entry name" value="Vaccinia Virus protein VP39"/>
    <property type="match status" value="1"/>
</dbReference>
<dbReference type="InterPro" id="IPR029063">
    <property type="entry name" value="SAM-dependent_MTases_sf"/>
</dbReference>
<organism evidence="2 3">
    <name type="scientific">Stylonychia lemnae</name>
    <name type="common">Ciliate</name>
    <dbReference type="NCBI Taxonomy" id="5949"/>
    <lineage>
        <taxon>Eukaryota</taxon>
        <taxon>Sar</taxon>
        <taxon>Alveolata</taxon>
        <taxon>Ciliophora</taxon>
        <taxon>Intramacronucleata</taxon>
        <taxon>Spirotrichea</taxon>
        <taxon>Stichotrichia</taxon>
        <taxon>Sporadotrichida</taxon>
        <taxon>Oxytrichidae</taxon>
        <taxon>Stylonychinae</taxon>
        <taxon>Stylonychia</taxon>
    </lineage>
</organism>
<gene>
    <name evidence="2" type="primary">Contig2105.g2263</name>
    <name evidence="2" type="ORF">STYLEM_12163</name>
</gene>
<dbReference type="EMBL" id="CCKQ01011550">
    <property type="protein sequence ID" value="CDW83124.1"/>
    <property type="molecule type" value="Genomic_DNA"/>
</dbReference>
<evidence type="ECO:0000259" key="1">
    <source>
        <dbReference type="Pfam" id="PF08241"/>
    </source>
</evidence>
<sequence>MDRKGNQIPNNQYQTKKEYHRIETQKLKNEMEAPNYLQLIGDIEGKSVIDLGCGDGYYTRIFNLKKGSSVVGVDLCSELIDIAIEMGPSNIKYYVADCQFFTLAGQYFDIVAAEFLIQHATSLEMLQNFIRTAYGLLNSNGRFVGITRNMKLTPENYHFQHNLGGRQS</sequence>
<dbReference type="Proteomes" id="UP000039865">
    <property type="component" value="Unassembled WGS sequence"/>
</dbReference>